<gene>
    <name evidence="3" type="ORF">MasN3_35650</name>
</gene>
<feature type="domain" description="Ice-binding protein C-terminal" evidence="2">
    <location>
        <begin position="173"/>
        <end position="194"/>
    </location>
</feature>
<proteinExistence type="predicted"/>
<dbReference type="InterPro" id="IPR013424">
    <property type="entry name" value="Ice-binding_C"/>
</dbReference>
<feature type="chain" id="PRO_5045035652" description="Ice-binding protein C-terminal domain-containing protein" evidence="1">
    <location>
        <begin position="25"/>
        <end position="199"/>
    </location>
</feature>
<keyword evidence="4" id="KW-1185">Reference proteome</keyword>
<keyword evidence="1" id="KW-0732">Signal</keyword>
<dbReference type="RefSeq" id="WP_281909041.1">
    <property type="nucleotide sequence ID" value="NZ_AP026966.1"/>
</dbReference>
<organism evidence="3 4">
    <name type="scientific">Massilia varians</name>
    <dbReference type="NCBI Taxonomy" id="457921"/>
    <lineage>
        <taxon>Bacteria</taxon>
        <taxon>Pseudomonadati</taxon>
        <taxon>Pseudomonadota</taxon>
        <taxon>Betaproteobacteria</taxon>
        <taxon>Burkholderiales</taxon>
        <taxon>Oxalobacteraceae</taxon>
        <taxon>Telluria group</taxon>
        <taxon>Massilia</taxon>
    </lineage>
</organism>
<dbReference type="NCBIfam" id="TIGR02595">
    <property type="entry name" value="PEP_CTERM"/>
    <property type="match status" value="1"/>
</dbReference>
<accession>A0ABM8C9X4</accession>
<reference evidence="3" key="1">
    <citation type="submission" date="2022-11" db="EMBL/GenBank/DDBJ databases">
        <title>Isolation and characterization of PLA-degrading bacterium Massilia sp. from Antarctic soil.</title>
        <authorList>
            <person name="Sato K."/>
            <person name="Gomez-Fuentes C."/>
            <person name="Ahmad S.A."/>
            <person name="Zulkharnain A."/>
        </authorList>
    </citation>
    <scope>NUCLEOTIDE SEQUENCE</scope>
    <source>
        <strain evidence="3">N-3</strain>
    </source>
</reference>
<protein>
    <recommendedName>
        <fullName evidence="2">Ice-binding protein C-terminal domain-containing protein</fullName>
    </recommendedName>
</protein>
<feature type="signal peptide" evidence="1">
    <location>
        <begin position="1"/>
        <end position="24"/>
    </location>
</feature>
<dbReference type="Proteomes" id="UP001163336">
    <property type="component" value="Chromosome"/>
</dbReference>
<evidence type="ECO:0000313" key="4">
    <source>
        <dbReference type="Proteomes" id="UP001163336"/>
    </source>
</evidence>
<dbReference type="EMBL" id="AP026966">
    <property type="protein sequence ID" value="BDT60071.1"/>
    <property type="molecule type" value="Genomic_DNA"/>
</dbReference>
<evidence type="ECO:0000313" key="3">
    <source>
        <dbReference type="EMBL" id="BDT60071.1"/>
    </source>
</evidence>
<evidence type="ECO:0000259" key="2">
    <source>
        <dbReference type="Pfam" id="PF07589"/>
    </source>
</evidence>
<dbReference type="Pfam" id="PF07589">
    <property type="entry name" value="PEP-CTERM"/>
    <property type="match status" value="1"/>
</dbReference>
<evidence type="ECO:0000256" key="1">
    <source>
        <dbReference type="SAM" id="SignalP"/>
    </source>
</evidence>
<sequence length="199" mass="20987">MKLGKSALALCTSRLMAASGVVGAAPIVDQDNPTTLGGFCSMGEAYSCGQSFFQTADNISGAGIFVHPAWYTPTKTDVTIAIFDAITGGNVLAQGTATNVDSSSGWVDVFWNPVALSSNTQYFLRLHASNNDLVAAYADSGSYTQGEAFYDGGPFWSYDLSFRTYSNVDATEVPEPASLGLLGLGLLGVAASRRKLRKR</sequence>
<name>A0ABM8C9X4_9BURK</name>